<evidence type="ECO:0000256" key="1">
    <source>
        <dbReference type="SAM" id="MobiDB-lite"/>
    </source>
</evidence>
<reference evidence="4" key="1">
    <citation type="submission" date="2023-01" db="EMBL/GenBank/DDBJ databases">
        <title>The growth and conidiation of Purpureocillium lavendulum are regulated by nitrogen source and histone H3K14 acetylation.</title>
        <authorList>
            <person name="Tang P."/>
            <person name="Han J."/>
            <person name="Zhang C."/>
            <person name="Tang P."/>
            <person name="Qi F."/>
            <person name="Zhang K."/>
            <person name="Liang L."/>
        </authorList>
    </citation>
    <scope>NUCLEOTIDE SEQUENCE</scope>
    <source>
        <strain evidence="4">YMF1.00683</strain>
    </source>
</reference>
<dbReference type="Proteomes" id="UP001163105">
    <property type="component" value="Unassembled WGS sequence"/>
</dbReference>
<organism evidence="4 5">
    <name type="scientific">Purpureocillium lavendulum</name>
    <dbReference type="NCBI Taxonomy" id="1247861"/>
    <lineage>
        <taxon>Eukaryota</taxon>
        <taxon>Fungi</taxon>
        <taxon>Dikarya</taxon>
        <taxon>Ascomycota</taxon>
        <taxon>Pezizomycotina</taxon>
        <taxon>Sordariomycetes</taxon>
        <taxon>Hypocreomycetidae</taxon>
        <taxon>Hypocreales</taxon>
        <taxon>Ophiocordycipitaceae</taxon>
        <taxon>Purpureocillium</taxon>
    </lineage>
</organism>
<protein>
    <submittedName>
        <fullName evidence="4">SUR7 protein</fullName>
    </submittedName>
</protein>
<dbReference type="InterPro" id="IPR052413">
    <property type="entry name" value="SUR7_domain"/>
</dbReference>
<dbReference type="PANTHER" id="PTHR28019">
    <property type="entry name" value="CELL MEMBRANE PROTEIN YLR413W-RELATED"/>
    <property type="match status" value="1"/>
</dbReference>
<name>A0AB34G057_9HYPO</name>
<dbReference type="EMBL" id="JAQHRD010000002">
    <property type="protein sequence ID" value="KAJ6444423.1"/>
    <property type="molecule type" value="Genomic_DNA"/>
</dbReference>
<feature type="transmembrane region" description="Helical" evidence="2">
    <location>
        <begin position="269"/>
        <end position="289"/>
    </location>
</feature>
<dbReference type="GO" id="GO:0005886">
    <property type="term" value="C:plasma membrane"/>
    <property type="evidence" value="ECO:0007669"/>
    <property type="project" value="InterPro"/>
</dbReference>
<feature type="transmembrane region" description="Helical" evidence="2">
    <location>
        <begin position="224"/>
        <end position="249"/>
    </location>
</feature>
<comment type="caution">
    <text evidence="4">The sequence shown here is derived from an EMBL/GenBank/DDBJ whole genome shotgun (WGS) entry which is preliminary data.</text>
</comment>
<accession>A0AB34G057</accession>
<gene>
    <name evidence="4" type="ORF">O9K51_02817</name>
</gene>
<sequence length="310" mass="33178">MNVARFLLLAPLVLALVSFVLTSLILFAGQKEGFMEDYAVVRQKLNTSMVGHNVVNQSDKSNDGNNGDGTAGGVKGWIDDKKNDAKDKINDVTGNIADKLADKLGISEWYSLHIMDSCQGTYSPSPVAEDTSLKVTNCSSSTPGNRLNLTAMLDHELSVGSLKLNLADINWPDGVQDKLDILNDALLGLFVLYALGMGLSGLSMFASVAAFLLPGRPAIVQANLVFASLGGLSCLIGSIIISVAGSKGVREINDKGARVGLSAERGMKFYILTWITTGFMLGVSVFWLAQFMALRRKKKAEVAQSEKAVE</sequence>
<feature type="signal peptide" evidence="3">
    <location>
        <begin position="1"/>
        <end position="22"/>
    </location>
</feature>
<dbReference type="PANTHER" id="PTHR28019:SF7">
    <property type="entry name" value="SUR7 PROTEIN"/>
    <property type="match status" value="1"/>
</dbReference>
<feature type="chain" id="PRO_5044326590" evidence="3">
    <location>
        <begin position="23"/>
        <end position="310"/>
    </location>
</feature>
<feature type="compositionally biased region" description="Gly residues" evidence="1">
    <location>
        <begin position="66"/>
        <end position="75"/>
    </location>
</feature>
<feature type="region of interest" description="Disordered" evidence="1">
    <location>
        <begin position="54"/>
        <end position="77"/>
    </location>
</feature>
<proteinExistence type="predicted"/>
<evidence type="ECO:0000256" key="3">
    <source>
        <dbReference type="SAM" id="SignalP"/>
    </source>
</evidence>
<keyword evidence="2" id="KW-0812">Transmembrane</keyword>
<dbReference type="InterPro" id="IPR009571">
    <property type="entry name" value="SUR7/Rim9-like_fungi"/>
</dbReference>
<evidence type="ECO:0000256" key="2">
    <source>
        <dbReference type="SAM" id="Phobius"/>
    </source>
</evidence>
<dbReference type="Pfam" id="PF06687">
    <property type="entry name" value="SUR7"/>
    <property type="match status" value="1"/>
</dbReference>
<keyword evidence="2" id="KW-1133">Transmembrane helix</keyword>
<keyword evidence="2" id="KW-0472">Membrane</keyword>
<dbReference type="GO" id="GO:0051285">
    <property type="term" value="C:cell cortex of cell tip"/>
    <property type="evidence" value="ECO:0007669"/>
    <property type="project" value="TreeGrafter"/>
</dbReference>
<keyword evidence="5" id="KW-1185">Reference proteome</keyword>
<keyword evidence="3" id="KW-0732">Signal</keyword>
<feature type="transmembrane region" description="Helical" evidence="2">
    <location>
        <begin position="186"/>
        <end position="212"/>
    </location>
</feature>
<evidence type="ECO:0000313" key="5">
    <source>
        <dbReference type="Proteomes" id="UP001163105"/>
    </source>
</evidence>
<dbReference type="AlphaFoldDB" id="A0AB34G057"/>
<evidence type="ECO:0000313" key="4">
    <source>
        <dbReference type="EMBL" id="KAJ6444423.1"/>
    </source>
</evidence>
<dbReference type="GO" id="GO:0031505">
    <property type="term" value="P:fungal-type cell wall organization"/>
    <property type="evidence" value="ECO:0007669"/>
    <property type="project" value="TreeGrafter"/>
</dbReference>